<comment type="caution">
    <text evidence="3">The sequence shown here is derived from an EMBL/GenBank/DDBJ whole genome shotgun (WGS) entry which is preliminary data.</text>
</comment>
<evidence type="ECO:0000313" key="4">
    <source>
        <dbReference type="Proteomes" id="UP001156441"/>
    </source>
</evidence>
<dbReference type="PANTHER" id="PTHR43762">
    <property type="entry name" value="L-GULONOLACTONE OXIDASE"/>
    <property type="match status" value="1"/>
</dbReference>
<reference evidence="3 4" key="1">
    <citation type="submission" date="2021-02" db="EMBL/GenBank/DDBJ databases">
        <title>Actinophytocola xerophila sp. nov., isolated from soil of cotton cropping field.</title>
        <authorList>
            <person name="Huang R."/>
            <person name="Chen X."/>
            <person name="Ge X."/>
            <person name="Liu W."/>
        </authorList>
    </citation>
    <scope>NUCLEOTIDE SEQUENCE [LARGE SCALE GENOMIC DNA]</scope>
    <source>
        <strain evidence="3 4">S1-96</strain>
    </source>
</reference>
<protein>
    <submittedName>
        <fullName evidence="3">FAD-binding protein</fullName>
    </submittedName>
</protein>
<dbReference type="Gene3D" id="3.30.43.10">
    <property type="entry name" value="Uridine Diphospho-n-acetylenolpyruvylglucosamine Reductase, domain 2"/>
    <property type="match status" value="1"/>
</dbReference>
<dbReference type="PIRSF" id="PIRSF000136">
    <property type="entry name" value="LGO_GLO"/>
    <property type="match status" value="1"/>
</dbReference>
<dbReference type="Gene3D" id="3.30.70.2520">
    <property type="match status" value="1"/>
</dbReference>
<proteinExistence type="predicted"/>
<dbReference type="EMBL" id="JAFFZE010000012">
    <property type="protein sequence ID" value="MCT2584305.1"/>
    <property type="molecule type" value="Genomic_DNA"/>
</dbReference>
<sequence length="409" mass="43696">MERNWAGNLTYRASRIARPRTEAELRELVAGTPRIRALGSRHSFSDVADTPDVLVSLDALPGDVEVAGDRVTVPAATRYGDLAEVLRARGLALPNLASLPHISVAGAVATGTHGSGDRNGCLSTSVAALDVVGADGEPRRVLRGDPEFAGSVVALGALGVVVRVVLDVVPAFDVRQTVYPEVPWPSGMAELDALMSAGYSVSLFTDWTGDHLRQVWVKSTTTAPPADLFGAGPATAPLHMIPTESVDAVTEQLGAPGPWLDRLPHFRMTHKPSSGEELQSEYLVPREAAPEAIARVRAMAGRVSPVLHVTEIRSVAADDLWLSGAHGRDSIAVHFTWRQRPAAVAALLPDLEAALLPLGARPHWGKCFAGTDLASRYPRWSDFGELRRAVDPTGKFDNPFLSRLFGTFG</sequence>
<dbReference type="InterPro" id="IPR016171">
    <property type="entry name" value="Vanillyl_alc_oxidase_C-sub2"/>
</dbReference>
<dbReference type="Gene3D" id="1.10.45.10">
    <property type="entry name" value="Vanillyl-alcohol Oxidase, Chain A, domain 4"/>
    <property type="match status" value="1"/>
</dbReference>
<evidence type="ECO:0000259" key="2">
    <source>
        <dbReference type="PROSITE" id="PS51387"/>
    </source>
</evidence>
<dbReference type="PROSITE" id="PS51387">
    <property type="entry name" value="FAD_PCMH"/>
    <property type="match status" value="1"/>
</dbReference>
<evidence type="ECO:0000313" key="3">
    <source>
        <dbReference type="EMBL" id="MCT2584305.1"/>
    </source>
</evidence>
<dbReference type="InterPro" id="IPR016169">
    <property type="entry name" value="FAD-bd_PCMH_sub2"/>
</dbReference>
<dbReference type="Gene3D" id="3.30.465.10">
    <property type="match status" value="1"/>
</dbReference>
<dbReference type="InterPro" id="IPR010031">
    <property type="entry name" value="FAD_lactone_oxidase-like"/>
</dbReference>
<dbReference type="InterPro" id="IPR006094">
    <property type="entry name" value="Oxid_FAD_bind_N"/>
</dbReference>
<name>A0ABT2JA18_9PSEU</name>
<feature type="domain" description="FAD-binding PCMH-type" evidence="2">
    <location>
        <begin position="9"/>
        <end position="171"/>
    </location>
</feature>
<dbReference type="RefSeq" id="WP_260191711.1">
    <property type="nucleotide sequence ID" value="NZ_JAFFZE010000012.1"/>
</dbReference>
<dbReference type="InterPro" id="IPR016166">
    <property type="entry name" value="FAD-bd_PCMH"/>
</dbReference>
<organism evidence="3 4">
    <name type="scientific">Actinophytocola gossypii</name>
    <dbReference type="NCBI Taxonomy" id="2812003"/>
    <lineage>
        <taxon>Bacteria</taxon>
        <taxon>Bacillati</taxon>
        <taxon>Actinomycetota</taxon>
        <taxon>Actinomycetes</taxon>
        <taxon>Pseudonocardiales</taxon>
        <taxon>Pseudonocardiaceae</taxon>
    </lineage>
</organism>
<accession>A0ABT2JA18</accession>
<dbReference type="Gene3D" id="3.30.70.2530">
    <property type="match status" value="1"/>
</dbReference>
<dbReference type="Proteomes" id="UP001156441">
    <property type="component" value="Unassembled WGS sequence"/>
</dbReference>
<dbReference type="InterPro" id="IPR007173">
    <property type="entry name" value="ALO_C"/>
</dbReference>
<dbReference type="PANTHER" id="PTHR43762:SF1">
    <property type="entry name" value="D-ARABINONO-1,4-LACTONE OXIDASE"/>
    <property type="match status" value="1"/>
</dbReference>
<evidence type="ECO:0000256" key="1">
    <source>
        <dbReference type="ARBA" id="ARBA00023002"/>
    </source>
</evidence>
<keyword evidence="1" id="KW-0560">Oxidoreductase</keyword>
<gene>
    <name evidence="3" type="ORF">JT362_14360</name>
</gene>
<keyword evidence="4" id="KW-1185">Reference proteome</keyword>
<dbReference type="InterPro" id="IPR016167">
    <property type="entry name" value="FAD-bd_PCMH_sub1"/>
</dbReference>
<dbReference type="Pfam" id="PF01565">
    <property type="entry name" value="FAD_binding_4"/>
    <property type="match status" value="1"/>
</dbReference>
<dbReference type="Pfam" id="PF04030">
    <property type="entry name" value="ALO"/>
    <property type="match status" value="1"/>
</dbReference>
<dbReference type="SUPFAM" id="SSF56176">
    <property type="entry name" value="FAD-binding/transporter-associated domain-like"/>
    <property type="match status" value="1"/>
</dbReference>
<dbReference type="InterPro" id="IPR036318">
    <property type="entry name" value="FAD-bd_PCMH-like_sf"/>
</dbReference>